<feature type="compositionally biased region" description="Acidic residues" evidence="1">
    <location>
        <begin position="364"/>
        <end position="384"/>
    </location>
</feature>
<feature type="compositionally biased region" description="Basic and acidic residues" evidence="1">
    <location>
        <begin position="337"/>
        <end position="363"/>
    </location>
</feature>
<dbReference type="PANTHER" id="PTHR36812">
    <property type="entry name" value="NEUROFILAMENT TRIPLET M PROTEIN-LIKE PROTEIN"/>
    <property type="match status" value="1"/>
</dbReference>
<dbReference type="EMBL" id="JBAHYK010000746">
    <property type="protein sequence ID" value="KAL0571579.1"/>
    <property type="molecule type" value="Genomic_DNA"/>
</dbReference>
<proteinExistence type="predicted"/>
<feature type="region of interest" description="Disordered" evidence="1">
    <location>
        <begin position="770"/>
        <end position="835"/>
    </location>
</feature>
<evidence type="ECO:0000313" key="3">
    <source>
        <dbReference type="Proteomes" id="UP001465976"/>
    </source>
</evidence>
<feature type="compositionally biased region" description="Basic and acidic residues" evidence="1">
    <location>
        <begin position="1018"/>
        <end position="1032"/>
    </location>
</feature>
<feature type="compositionally biased region" description="Acidic residues" evidence="1">
    <location>
        <begin position="263"/>
        <end position="274"/>
    </location>
</feature>
<evidence type="ECO:0000256" key="1">
    <source>
        <dbReference type="SAM" id="MobiDB-lite"/>
    </source>
</evidence>
<keyword evidence="3" id="KW-1185">Reference proteome</keyword>
<reference evidence="2 3" key="1">
    <citation type="submission" date="2024-02" db="EMBL/GenBank/DDBJ databases">
        <title>A draft genome for the cacao thread blight pathogen Marasmius crinis-equi.</title>
        <authorList>
            <person name="Cohen S.P."/>
            <person name="Baruah I.K."/>
            <person name="Amoako-Attah I."/>
            <person name="Bukari Y."/>
            <person name="Meinhardt L.W."/>
            <person name="Bailey B.A."/>
        </authorList>
    </citation>
    <scope>NUCLEOTIDE SEQUENCE [LARGE SCALE GENOMIC DNA]</scope>
    <source>
        <strain evidence="2 3">GH-76</strain>
    </source>
</reference>
<comment type="caution">
    <text evidence="2">The sequence shown here is derived from an EMBL/GenBank/DDBJ whole genome shotgun (WGS) entry which is preliminary data.</text>
</comment>
<name>A0ABR3F8Y6_9AGAR</name>
<gene>
    <name evidence="2" type="ORF">V5O48_010385</name>
</gene>
<feature type="compositionally biased region" description="Basic and acidic residues" evidence="1">
    <location>
        <begin position="245"/>
        <end position="262"/>
    </location>
</feature>
<feature type="compositionally biased region" description="Acidic residues" evidence="1">
    <location>
        <begin position="161"/>
        <end position="176"/>
    </location>
</feature>
<feature type="compositionally biased region" description="Basic and acidic residues" evidence="1">
    <location>
        <begin position="40"/>
        <end position="58"/>
    </location>
</feature>
<feature type="compositionally biased region" description="Basic and acidic residues" evidence="1">
    <location>
        <begin position="1116"/>
        <end position="1126"/>
    </location>
</feature>
<feature type="region of interest" description="Disordered" evidence="1">
    <location>
        <begin position="1"/>
        <end position="396"/>
    </location>
</feature>
<dbReference type="Proteomes" id="UP001465976">
    <property type="component" value="Unassembled WGS sequence"/>
</dbReference>
<dbReference type="PANTHER" id="PTHR36812:SF9">
    <property type="entry name" value="MYB-LIKE PROTEIN X ISOFORM X1"/>
    <property type="match status" value="1"/>
</dbReference>
<feature type="compositionally biased region" description="Pro residues" evidence="1">
    <location>
        <begin position="926"/>
        <end position="937"/>
    </location>
</feature>
<feature type="compositionally biased region" description="Basic residues" evidence="1">
    <location>
        <begin position="26"/>
        <end position="36"/>
    </location>
</feature>
<evidence type="ECO:0000313" key="2">
    <source>
        <dbReference type="EMBL" id="KAL0571579.1"/>
    </source>
</evidence>
<feature type="compositionally biased region" description="Low complexity" evidence="1">
    <location>
        <begin position="1074"/>
        <end position="1108"/>
    </location>
</feature>
<feature type="region of interest" description="Disordered" evidence="1">
    <location>
        <begin position="1006"/>
        <end position="1163"/>
    </location>
</feature>
<feature type="compositionally biased region" description="Low complexity" evidence="1">
    <location>
        <begin position="109"/>
        <end position="124"/>
    </location>
</feature>
<feature type="region of interest" description="Disordered" evidence="1">
    <location>
        <begin position="913"/>
        <end position="942"/>
    </location>
</feature>
<feature type="compositionally biased region" description="Polar residues" evidence="1">
    <location>
        <begin position="134"/>
        <end position="143"/>
    </location>
</feature>
<organism evidence="2 3">
    <name type="scientific">Marasmius crinis-equi</name>
    <dbReference type="NCBI Taxonomy" id="585013"/>
    <lineage>
        <taxon>Eukaryota</taxon>
        <taxon>Fungi</taxon>
        <taxon>Dikarya</taxon>
        <taxon>Basidiomycota</taxon>
        <taxon>Agaricomycotina</taxon>
        <taxon>Agaricomycetes</taxon>
        <taxon>Agaricomycetidae</taxon>
        <taxon>Agaricales</taxon>
        <taxon>Marasmiineae</taxon>
        <taxon>Marasmiaceae</taxon>
        <taxon>Marasmius</taxon>
    </lineage>
</organism>
<protein>
    <submittedName>
        <fullName evidence="2">Uncharacterized protein</fullName>
    </submittedName>
</protein>
<feature type="compositionally biased region" description="Polar residues" evidence="1">
    <location>
        <begin position="1"/>
        <end position="24"/>
    </location>
</feature>
<sequence length="1163" mass="129787">MVATRSNGRNLRSSGQPAGQSLSQVKAKKPTVKKPAAKGEIVKTQKSPADRETEHDAQDVGPMDSISGSQVPPPPTTRSSRRDRRDAEIPPVPSVVIQIPVRRRPQGPSRSTTIESASTAESRSNTIGPASRILPSSRTSATAGSPEPTIEQSGVLSVIREEEDEDEDNAEEDPGEHEEQVEAQHQEEDEDDQGDDEGQEEIQDQDQEDDQEEVQLPAQGSDEDEEEHPPRGYLEDDRDIADFSDTERPPQGRDDAADHRDLELDEDDEDEEQLEATKLSRLTRANDMAKTLRELARGPNPSGSRRKSGSKKKRTSEKAPAARPPPAKAPSKRKKQKADDKRAKRADTTREKKRSGHDSQHHDDDDDDDDDDNHNDDDEDDEQEQGYKPGPLPDWAQKRAEECYEVYYNEMLKIAEDAKKSPQLVFTHVNDIVPTRAREINPWNAYCSWYHKEGPDMKPEDWTAQEWTTYISEQYDNELAQRLSVEDRKDRQEVREAMKEFIEWQQERLAAYVEEAKSNPRKSSRLLQGIVTPFNQSAQRVWKEQGVHIFGFALPTRDNNRSMGQGLLWGGTPEFAAVKERLGSQVSRTLEDLTATFHILQMEQSENAGLVAHLYLQLPARDKETPKARLLRLLREFVRYDSLEACGTEVHLPSFVDKAFKHKLVLRNWPHKDIGIPGANGYRIASLPTRALQALVNPRVEFIRKTAENRLEDDDPCHIHLRVERWDEDDINATFMSQRHVGVVTNKKGKALVKAKETASWKKELLATEGVESEMETAASTGAAKGKGKGKGKAAAAPYPSDDSDDSDNDDDDVDDNNNADDNVAPGKGKAKAREVPVTTKKIPLYDEDEVEDEVELSVAPVAKTAATTVRTALAPATHPDVPAQKRVAVAPFHPPVPPINQTRTSQVRELSLPPPVSQFIGPRDSVPPPPSRPRPPIISRSSEAALDWRNIPHPHTSHLTIGQEFEMYQAEERAQEVRDAQEYAAWEKYGRDMEEYDRAWAQCLGDEEPPTKKRKLHDADLGTVESKERRPTKALPSRAHTPTPLPVAGSSRHPIERELPPPGSVTRAPAVQGRSLPSPRPGVPGSSRQLIQQQVPPRQPPQAAAVPGRSLPIPRHTDGSSRADRAVPGSSTPLARPHVPRMDFRALNSMEGSRKAKRSRSD</sequence>
<feature type="compositionally biased region" description="Basic and acidic residues" evidence="1">
    <location>
        <begin position="177"/>
        <end position="186"/>
    </location>
</feature>
<feature type="compositionally biased region" description="Acidic residues" evidence="1">
    <location>
        <begin position="187"/>
        <end position="213"/>
    </location>
</feature>
<accession>A0ABR3F8Y6</accession>
<feature type="compositionally biased region" description="Acidic residues" evidence="1">
    <location>
        <begin position="802"/>
        <end position="819"/>
    </location>
</feature>
<feature type="compositionally biased region" description="Basic residues" evidence="1">
    <location>
        <begin position="304"/>
        <end position="315"/>
    </location>
</feature>